<evidence type="ECO:0000313" key="2">
    <source>
        <dbReference type="WBParaSite" id="ACRNAN_scaffold2276.g14191.t1"/>
    </source>
</evidence>
<keyword evidence="1" id="KW-1185">Reference proteome</keyword>
<protein>
    <submittedName>
        <fullName evidence="2">Uncharacterized protein</fullName>
    </submittedName>
</protein>
<name>A0A914DBP0_9BILA</name>
<dbReference type="SUPFAM" id="SSF51556">
    <property type="entry name" value="Metallo-dependent hydrolases"/>
    <property type="match status" value="2"/>
</dbReference>
<organism evidence="1 2">
    <name type="scientific">Acrobeloides nanus</name>
    <dbReference type="NCBI Taxonomy" id="290746"/>
    <lineage>
        <taxon>Eukaryota</taxon>
        <taxon>Metazoa</taxon>
        <taxon>Ecdysozoa</taxon>
        <taxon>Nematoda</taxon>
        <taxon>Chromadorea</taxon>
        <taxon>Rhabditida</taxon>
        <taxon>Tylenchina</taxon>
        <taxon>Cephalobomorpha</taxon>
        <taxon>Cephaloboidea</taxon>
        <taxon>Cephalobidae</taxon>
        <taxon>Acrobeloides</taxon>
    </lineage>
</organism>
<proteinExistence type="predicted"/>
<dbReference type="InterPro" id="IPR032466">
    <property type="entry name" value="Metal_Hydrolase"/>
</dbReference>
<evidence type="ECO:0000313" key="1">
    <source>
        <dbReference type="Proteomes" id="UP000887540"/>
    </source>
</evidence>
<sequence>MPRDLIEIRKWFAKQTPEGYVDEVFELAKIKYVLTTNIPFEKKETVHWYPKAKEFDTSRFHTGLRVDQLLTGNWKSIKEALDEMAIEHTIQGVKQLLEKWTTIMKPKYFMAAIPPTLEFPSDEEMSTYAPSKSTPPRCSVVSSCRWPSNITCQSLSNSTPSGQSTRHCVKAATEWVLDQLIYKWKHLKAVIGGVLQDMYVKLFHAGWSLTREEIQRDVERLFGGAYEEFMQK</sequence>
<dbReference type="Proteomes" id="UP000887540">
    <property type="component" value="Unplaced"/>
</dbReference>
<dbReference type="Gene3D" id="3.20.20.140">
    <property type="entry name" value="Metal-dependent hydrolases"/>
    <property type="match status" value="1"/>
</dbReference>
<reference evidence="2" key="1">
    <citation type="submission" date="2022-11" db="UniProtKB">
        <authorList>
            <consortium name="WormBaseParasite"/>
        </authorList>
    </citation>
    <scope>IDENTIFICATION</scope>
</reference>
<accession>A0A914DBP0</accession>
<dbReference type="WBParaSite" id="ACRNAN_scaffold2276.g14191.t1">
    <property type="protein sequence ID" value="ACRNAN_scaffold2276.g14191.t1"/>
    <property type="gene ID" value="ACRNAN_scaffold2276.g14191"/>
</dbReference>
<dbReference type="AlphaFoldDB" id="A0A914DBP0"/>